<feature type="domain" description="Nudix hydrolase" evidence="7">
    <location>
        <begin position="26"/>
        <end position="174"/>
    </location>
</feature>
<keyword evidence="4" id="KW-0378">Hydrolase</keyword>
<evidence type="ECO:0000313" key="9">
    <source>
        <dbReference type="Proteomes" id="UP000615755"/>
    </source>
</evidence>
<gene>
    <name evidence="8" type="ORF">PAUR_a2407</name>
</gene>
<evidence type="ECO:0000256" key="1">
    <source>
        <dbReference type="ARBA" id="ARBA00001936"/>
    </source>
</evidence>
<dbReference type="Pfam" id="PF00293">
    <property type="entry name" value="NUDIX"/>
    <property type="match status" value="1"/>
</dbReference>
<dbReference type="CDD" id="cd03426">
    <property type="entry name" value="NUDIX_CoAse_Nudt7"/>
    <property type="match status" value="1"/>
</dbReference>
<protein>
    <recommendedName>
        <fullName evidence="7">Nudix hydrolase domain-containing protein</fullName>
    </recommendedName>
</protein>
<sequence>MKLSDVIARFHIHADTTSDHQPHTSVRDSAILLPLIEEHGEAALLFCKRPAYLAHHPSQICFPGGKVEPSDKSKTHTAVRETQEELGIESQYINTIGQLNEHNTLTGFCIRPIVATLEKHAIWHTKSAEVDHAFTIKLSHLIDHNNWQTMHVEYAGKSRQMDGFLTPYGLLWGATASVVKNFVKLVE</sequence>
<organism evidence="8 9">
    <name type="scientific">Pseudoalteromonas aurantia 208</name>
    <dbReference type="NCBI Taxonomy" id="1314867"/>
    <lineage>
        <taxon>Bacteria</taxon>
        <taxon>Pseudomonadati</taxon>
        <taxon>Pseudomonadota</taxon>
        <taxon>Gammaproteobacteria</taxon>
        <taxon>Alteromonadales</taxon>
        <taxon>Pseudoalteromonadaceae</taxon>
        <taxon>Pseudoalteromonas</taxon>
    </lineage>
</organism>
<comment type="caution">
    <text evidence="8">The sequence shown here is derived from an EMBL/GenBank/DDBJ whole genome shotgun (WGS) entry which is preliminary data.</text>
</comment>
<dbReference type="EMBL" id="AQGV01000012">
    <property type="protein sequence ID" value="MBE0368729.1"/>
    <property type="molecule type" value="Genomic_DNA"/>
</dbReference>
<dbReference type="PANTHER" id="PTHR12992:SF11">
    <property type="entry name" value="MITOCHONDRIAL COENZYME A DIPHOSPHATASE NUDT8"/>
    <property type="match status" value="1"/>
</dbReference>
<evidence type="ECO:0000256" key="5">
    <source>
        <dbReference type="ARBA" id="ARBA00022842"/>
    </source>
</evidence>
<evidence type="ECO:0000256" key="2">
    <source>
        <dbReference type="ARBA" id="ARBA00001946"/>
    </source>
</evidence>
<evidence type="ECO:0000259" key="7">
    <source>
        <dbReference type="PROSITE" id="PS51462"/>
    </source>
</evidence>
<keyword evidence="9" id="KW-1185">Reference proteome</keyword>
<dbReference type="InterPro" id="IPR045121">
    <property type="entry name" value="CoAse"/>
</dbReference>
<evidence type="ECO:0000313" key="8">
    <source>
        <dbReference type="EMBL" id="MBE0368729.1"/>
    </source>
</evidence>
<name>A0ABR9ECL0_9GAMM</name>
<dbReference type="InterPro" id="IPR015797">
    <property type="entry name" value="NUDIX_hydrolase-like_dom_sf"/>
</dbReference>
<dbReference type="PANTHER" id="PTHR12992">
    <property type="entry name" value="NUDIX HYDROLASE"/>
    <property type="match status" value="1"/>
</dbReference>
<keyword evidence="5" id="KW-0460">Magnesium</keyword>
<evidence type="ECO:0000256" key="4">
    <source>
        <dbReference type="ARBA" id="ARBA00022801"/>
    </source>
</evidence>
<dbReference type="PROSITE" id="PS51462">
    <property type="entry name" value="NUDIX"/>
    <property type="match status" value="1"/>
</dbReference>
<dbReference type="Proteomes" id="UP000615755">
    <property type="component" value="Unassembled WGS sequence"/>
</dbReference>
<comment type="cofactor">
    <cofactor evidence="1">
        <name>Mn(2+)</name>
        <dbReference type="ChEBI" id="CHEBI:29035"/>
    </cofactor>
</comment>
<accession>A0ABR9ECL0</accession>
<dbReference type="RefSeq" id="WP_192507964.1">
    <property type="nucleotide sequence ID" value="NZ_AQGV01000012.1"/>
</dbReference>
<comment type="cofactor">
    <cofactor evidence="2">
        <name>Mg(2+)</name>
        <dbReference type="ChEBI" id="CHEBI:18420"/>
    </cofactor>
</comment>
<dbReference type="InterPro" id="IPR000086">
    <property type="entry name" value="NUDIX_hydrolase_dom"/>
</dbReference>
<proteinExistence type="predicted"/>
<dbReference type="Gene3D" id="3.90.79.10">
    <property type="entry name" value="Nucleoside Triphosphate Pyrophosphohydrolase"/>
    <property type="match status" value="1"/>
</dbReference>
<reference evidence="8 9" key="1">
    <citation type="submission" date="2015-03" db="EMBL/GenBank/DDBJ databases">
        <title>Genome sequence of Pseudoalteromonas aurantia.</title>
        <authorList>
            <person name="Xie B.-B."/>
            <person name="Rong J.-C."/>
            <person name="Qin Q.-L."/>
            <person name="Zhang Y.-Z."/>
        </authorList>
    </citation>
    <scope>NUCLEOTIDE SEQUENCE [LARGE SCALE GENOMIC DNA]</scope>
    <source>
        <strain evidence="8 9">208</strain>
    </source>
</reference>
<evidence type="ECO:0000256" key="6">
    <source>
        <dbReference type="ARBA" id="ARBA00023211"/>
    </source>
</evidence>
<keyword evidence="3" id="KW-0479">Metal-binding</keyword>
<evidence type="ECO:0000256" key="3">
    <source>
        <dbReference type="ARBA" id="ARBA00022723"/>
    </source>
</evidence>
<dbReference type="SUPFAM" id="SSF55811">
    <property type="entry name" value="Nudix"/>
    <property type="match status" value="1"/>
</dbReference>
<keyword evidence="6" id="KW-0464">Manganese</keyword>